<dbReference type="Gene3D" id="1.20.58.340">
    <property type="entry name" value="Magnesium transport protein CorA, transmembrane region"/>
    <property type="match status" value="1"/>
</dbReference>
<dbReference type="InterPro" id="IPR045863">
    <property type="entry name" value="CorA_TM1_TM2"/>
</dbReference>
<gene>
    <name evidence="7" type="ORF">L207DRAFT_631146</name>
</gene>
<accession>A0A2J6RWS6</accession>
<dbReference type="Proteomes" id="UP000235786">
    <property type="component" value="Unassembled WGS sequence"/>
</dbReference>
<feature type="region of interest" description="Disordered" evidence="5">
    <location>
        <begin position="1"/>
        <end position="21"/>
    </location>
</feature>
<dbReference type="AlphaFoldDB" id="A0A2J6RWS6"/>
<dbReference type="InterPro" id="IPR002523">
    <property type="entry name" value="MgTranspt_CorA/ZnTranspt_ZntB"/>
</dbReference>
<evidence type="ECO:0000256" key="3">
    <source>
        <dbReference type="ARBA" id="ARBA00022989"/>
    </source>
</evidence>
<evidence type="ECO:0000256" key="1">
    <source>
        <dbReference type="ARBA" id="ARBA00004141"/>
    </source>
</evidence>
<protein>
    <recommendedName>
        <fullName evidence="9">Cora-domain-containing protein</fullName>
    </recommendedName>
</protein>
<keyword evidence="3 6" id="KW-1133">Transmembrane helix</keyword>
<keyword evidence="4 6" id="KW-0472">Membrane</keyword>
<dbReference type="OrthoDB" id="3563120at2759"/>
<name>A0A2J6RWS6_HYAVF</name>
<feature type="transmembrane region" description="Helical" evidence="6">
    <location>
        <begin position="599"/>
        <end position="622"/>
    </location>
</feature>
<dbReference type="STRING" id="1149755.A0A2J6RWS6"/>
<reference evidence="7 8" key="1">
    <citation type="submission" date="2016-04" db="EMBL/GenBank/DDBJ databases">
        <title>A degradative enzymes factory behind the ericoid mycorrhizal symbiosis.</title>
        <authorList>
            <consortium name="DOE Joint Genome Institute"/>
            <person name="Martino E."/>
            <person name="Morin E."/>
            <person name="Grelet G."/>
            <person name="Kuo A."/>
            <person name="Kohler A."/>
            <person name="Daghino S."/>
            <person name="Barry K."/>
            <person name="Choi C."/>
            <person name="Cichocki N."/>
            <person name="Clum A."/>
            <person name="Copeland A."/>
            <person name="Hainaut M."/>
            <person name="Haridas S."/>
            <person name="Labutti K."/>
            <person name="Lindquist E."/>
            <person name="Lipzen A."/>
            <person name="Khouja H.-R."/>
            <person name="Murat C."/>
            <person name="Ohm R."/>
            <person name="Olson A."/>
            <person name="Spatafora J."/>
            <person name="Veneault-Fourrey C."/>
            <person name="Henrissat B."/>
            <person name="Grigoriev I."/>
            <person name="Martin F."/>
            <person name="Perotto S."/>
        </authorList>
    </citation>
    <scope>NUCLEOTIDE SEQUENCE [LARGE SCALE GENOMIC DNA]</scope>
    <source>
        <strain evidence="7 8">F</strain>
    </source>
</reference>
<feature type="transmembrane region" description="Helical" evidence="6">
    <location>
        <begin position="634"/>
        <end position="658"/>
    </location>
</feature>
<evidence type="ECO:0000256" key="5">
    <source>
        <dbReference type="SAM" id="MobiDB-lite"/>
    </source>
</evidence>
<evidence type="ECO:0008006" key="9">
    <source>
        <dbReference type="Google" id="ProtNLM"/>
    </source>
</evidence>
<comment type="subcellular location">
    <subcellularLocation>
        <location evidence="1">Membrane</location>
        <topology evidence="1">Multi-pass membrane protein</topology>
    </subcellularLocation>
</comment>
<dbReference type="Pfam" id="PF01544">
    <property type="entry name" value="CorA"/>
    <property type="match status" value="1"/>
</dbReference>
<proteinExistence type="predicted"/>
<dbReference type="GO" id="GO:0016020">
    <property type="term" value="C:membrane"/>
    <property type="evidence" value="ECO:0007669"/>
    <property type="project" value="UniProtKB-SubCell"/>
</dbReference>
<dbReference type="SUPFAM" id="SSF144083">
    <property type="entry name" value="Magnesium transport protein CorA, transmembrane region"/>
    <property type="match status" value="1"/>
</dbReference>
<organism evidence="7 8">
    <name type="scientific">Hyaloscypha variabilis (strain UAMH 11265 / GT02V1 / F)</name>
    <name type="common">Meliniomyces variabilis</name>
    <dbReference type="NCBI Taxonomy" id="1149755"/>
    <lineage>
        <taxon>Eukaryota</taxon>
        <taxon>Fungi</taxon>
        <taxon>Dikarya</taxon>
        <taxon>Ascomycota</taxon>
        <taxon>Pezizomycotina</taxon>
        <taxon>Leotiomycetes</taxon>
        <taxon>Helotiales</taxon>
        <taxon>Hyaloscyphaceae</taxon>
        <taxon>Hyaloscypha</taxon>
        <taxon>Hyaloscypha variabilis</taxon>
    </lineage>
</organism>
<dbReference type="GO" id="GO:0046873">
    <property type="term" value="F:metal ion transmembrane transporter activity"/>
    <property type="evidence" value="ECO:0007669"/>
    <property type="project" value="InterPro"/>
</dbReference>
<keyword evidence="2 6" id="KW-0812">Transmembrane</keyword>
<sequence>MTTEIGTQAGPSSAQSLLQGTQTSNAAQIELSPDGRQCQCSASANQMASDLKDIRSFMISAMKSLDIRLPEQDGTELDLTNLKPNDSMYSETRVLGFWDARLPTERLGSLCNEVLSVFTEKMYPDEDFNPDILIRDDNSKTFSIVWKFDGHQKLANGSQDVLDIIRRKWPKRLGIVPDGANQHQEQQFIELFYWNLRFAERYSIKTYQLSYDQEGYPISQIMPLLHGPDEGDYLPFIVRKQAIATNATFSWKLQKFAAIWYLNLRDPILSFRWLALILSQFENQDTYLHGAYGVSLTAIGFVKRFTGPWPARKWDLPDYSTARSWNSDASVFQYHSRVFSPEGFNLAPLSFDSVEGIVCTRSRGELPSLGTSIIETRFSVALDTTHNLELPTFMLVILSEFDQYQYLQPNHSQETWKASHILPCLECTGIAAFQFTIRDYSDTWAQDWNDLLQLIDKALTVKLGDVLTPMKREEMMFDNDPFPRSELYFTILQLLRISADWISESLKDLESLAEYSQMMCKEFTKSPDERTGRQDPVTVNIYTVLKQNWENVISHQKSLAKPLLERIEKKTEEVKSLRDGLFNATAVREASRASKLNHYILVFTVMTILYLPLSFTAGLFALNLFQLEEPRQKTAFIVTIVLVALSTYLVSGYLVWFVRKEERRQMFRHIWTHATNGNAHGDPHTNSNTVSKLKDWISVFGTKLGAGFASKTPNAAPETSDIHLNSLP</sequence>
<evidence type="ECO:0000256" key="4">
    <source>
        <dbReference type="ARBA" id="ARBA00023136"/>
    </source>
</evidence>
<dbReference type="EMBL" id="KZ613942">
    <property type="protein sequence ID" value="PMD42968.1"/>
    <property type="molecule type" value="Genomic_DNA"/>
</dbReference>
<evidence type="ECO:0000313" key="7">
    <source>
        <dbReference type="EMBL" id="PMD42968.1"/>
    </source>
</evidence>
<evidence type="ECO:0000256" key="6">
    <source>
        <dbReference type="SAM" id="Phobius"/>
    </source>
</evidence>
<evidence type="ECO:0000256" key="2">
    <source>
        <dbReference type="ARBA" id="ARBA00022692"/>
    </source>
</evidence>
<keyword evidence="8" id="KW-1185">Reference proteome</keyword>
<evidence type="ECO:0000313" key="8">
    <source>
        <dbReference type="Proteomes" id="UP000235786"/>
    </source>
</evidence>